<evidence type="ECO:0000256" key="2">
    <source>
        <dbReference type="ARBA" id="ARBA00022741"/>
    </source>
</evidence>
<proteinExistence type="inferred from homology"/>
<keyword evidence="2" id="KW-0547">Nucleotide-binding</keyword>
<dbReference type="PROSITE" id="PS50893">
    <property type="entry name" value="ABC_TRANSPORTER_2"/>
    <property type="match status" value="1"/>
</dbReference>
<dbReference type="InterPro" id="IPR017911">
    <property type="entry name" value="MacB-like_ATP-bd"/>
</dbReference>
<dbReference type="SMART" id="SM00382">
    <property type="entry name" value="AAA"/>
    <property type="match status" value="1"/>
</dbReference>
<name>A0A2G9YJD9_9BACT</name>
<dbReference type="FunFam" id="3.40.50.300:FF:000032">
    <property type="entry name" value="Export ABC transporter ATP-binding protein"/>
    <property type="match status" value="1"/>
</dbReference>
<organism evidence="6 7">
    <name type="scientific">Candidatus Sherwoodlollariibacterium unditelluris</name>
    <dbReference type="NCBI Taxonomy" id="1974757"/>
    <lineage>
        <taxon>Bacteria</taxon>
        <taxon>Pseudomonadati</taxon>
        <taxon>Candidatus Omnitrophota</taxon>
        <taxon>Candidatus Sherwoodlollariibacterium</taxon>
    </lineage>
</organism>
<dbReference type="Pfam" id="PF00005">
    <property type="entry name" value="ABC_tran"/>
    <property type="match status" value="1"/>
</dbReference>
<dbReference type="InterPro" id="IPR003439">
    <property type="entry name" value="ABC_transporter-like_ATP-bd"/>
</dbReference>
<dbReference type="PANTHER" id="PTHR24220:SF86">
    <property type="entry name" value="ABC TRANSPORTER ABCH.1"/>
    <property type="match status" value="1"/>
</dbReference>
<dbReference type="AlphaFoldDB" id="A0A2G9YJD9"/>
<evidence type="ECO:0000259" key="5">
    <source>
        <dbReference type="PROSITE" id="PS50893"/>
    </source>
</evidence>
<dbReference type="InterPro" id="IPR017871">
    <property type="entry name" value="ABC_transporter-like_CS"/>
</dbReference>
<reference evidence="6 7" key="1">
    <citation type="submission" date="2017-09" db="EMBL/GenBank/DDBJ databases">
        <title>Depth-based differentiation of microbial function through sediment-hosted aquifers and enrichment of novel symbionts in the deep terrestrial subsurface.</title>
        <authorList>
            <person name="Probst A.J."/>
            <person name="Ladd B."/>
            <person name="Jarett J.K."/>
            <person name="Geller-Mcgrath D.E."/>
            <person name="Sieber C.M."/>
            <person name="Emerson J.B."/>
            <person name="Anantharaman K."/>
            <person name="Thomas B.C."/>
            <person name="Malmstrom R."/>
            <person name="Stieglmeier M."/>
            <person name="Klingl A."/>
            <person name="Woyke T."/>
            <person name="Ryan C.M."/>
            <person name="Banfield J.F."/>
        </authorList>
    </citation>
    <scope>NUCLEOTIDE SEQUENCE [LARGE SCALE GENOMIC DNA]</scope>
    <source>
        <strain evidence="6">CG23_combo_of_CG06-09_8_20_14_all_41_10</strain>
    </source>
</reference>
<dbReference type="InterPro" id="IPR027417">
    <property type="entry name" value="P-loop_NTPase"/>
</dbReference>
<dbReference type="GO" id="GO:0005524">
    <property type="term" value="F:ATP binding"/>
    <property type="evidence" value="ECO:0007669"/>
    <property type="project" value="UniProtKB-KW"/>
</dbReference>
<dbReference type="InterPro" id="IPR003593">
    <property type="entry name" value="AAA+_ATPase"/>
</dbReference>
<evidence type="ECO:0000313" key="6">
    <source>
        <dbReference type="EMBL" id="PIP18843.1"/>
    </source>
</evidence>
<keyword evidence="3 6" id="KW-0067">ATP-binding</keyword>
<dbReference type="CDD" id="cd03255">
    <property type="entry name" value="ABC_MJ0796_LolCDE_FtsE"/>
    <property type="match status" value="1"/>
</dbReference>
<dbReference type="PROSITE" id="PS00211">
    <property type="entry name" value="ABC_TRANSPORTER_1"/>
    <property type="match status" value="1"/>
</dbReference>
<dbReference type="Proteomes" id="UP000231292">
    <property type="component" value="Unassembled WGS sequence"/>
</dbReference>
<dbReference type="SUPFAM" id="SSF52540">
    <property type="entry name" value="P-loop containing nucleoside triphosphate hydrolases"/>
    <property type="match status" value="1"/>
</dbReference>
<dbReference type="GO" id="GO:0098796">
    <property type="term" value="C:membrane protein complex"/>
    <property type="evidence" value="ECO:0007669"/>
    <property type="project" value="UniProtKB-ARBA"/>
</dbReference>
<dbReference type="Gene3D" id="3.40.50.300">
    <property type="entry name" value="P-loop containing nucleotide triphosphate hydrolases"/>
    <property type="match status" value="1"/>
</dbReference>
<keyword evidence="6" id="KW-0449">Lipoprotein</keyword>
<gene>
    <name evidence="6" type="ORF">COX41_06060</name>
</gene>
<dbReference type="InterPro" id="IPR015854">
    <property type="entry name" value="ABC_transpr_LolD-like"/>
</dbReference>
<evidence type="ECO:0000256" key="3">
    <source>
        <dbReference type="ARBA" id="ARBA00022840"/>
    </source>
</evidence>
<dbReference type="GO" id="GO:0005886">
    <property type="term" value="C:plasma membrane"/>
    <property type="evidence" value="ECO:0007669"/>
    <property type="project" value="TreeGrafter"/>
</dbReference>
<evidence type="ECO:0000313" key="7">
    <source>
        <dbReference type="Proteomes" id="UP000231292"/>
    </source>
</evidence>
<evidence type="ECO:0000256" key="1">
    <source>
        <dbReference type="ARBA" id="ARBA00022448"/>
    </source>
</evidence>
<accession>A0A2G9YJD9</accession>
<feature type="domain" description="ABC transporter" evidence="5">
    <location>
        <begin position="2"/>
        <end position="224"/>
    </location>
</feature>
<evidence type="ECO:0000256" key="4">
    <source>
        <dbReference type="ARBA" id="ARBA00038388"/>
    </source>
</evidence>
<sequence length="225" mass="24624">MLEAIDIHKVYNDTKKSLPVLKGITLRIEGGEFVAIVGPSGAGKSTLLHILGGLDSPSSGRVVFRGEDIYKLSDEGLAKARNEKIGFVFQFYHLLSEFTVMENTLLPGLIKNEKGGNLKKRAAELLNQVGLKDRINYFPSQLSGGEKQRVAVARSLINSPSLLFCDEPTGNLDSKSGEGIISLVKDINIKNKMTVVLVTHNSELAKVADKVYHLCDGRCSYESLY</sequence>
<comment type="caution">
    <text evidence="6">The sequence shown here is derived from an EMBL/GenBank/DDBJ whole genome shotgun (WGS) entry which is preliminary data.</text>
</comment>
<keyword evidence="1" id="KW-0813">Transport</keyword>
<dbReference type="GO" id="GO:0022857">
    <property type="term" value="F:transmembrane transporter activity"/>
    <property type="evidence" value="ECO:0007669"/>
    <property type="project" value="TreeGrafter"/>
</dbReference>
<protein>
    <submittedName>
        <fullName evidence="6">Lipoprotein-releasing system ATP-binding protein LolD</fullName>
    </submittedName>
</protein>
<dbReference type="PANTHER" id="PTHR24220">
    <property type="entry name" value="IMPORT ATP-BINDING PROTEIN"/>
    <property type="match status" value="1"/>
</dbReference>
<dbReference type="EMBL" id="PCRK01000156">
    <property type="protein sequence ID" value="PIP18843.1"/>
    <property type="molecule type" value="Genomic_DNA"/>
</dbReference>
<dbReference type="GO" id="GO:0016887">
    <property type="term" value="F:ATP hydrolysis activity"/>
    <property type="evidence" value="ECO:0007669"/>
    <property type="project" value="InterPro"/>
</dbReference>
<comment type="similarity">
    <text evidence="4">Belongs to the ABC transporter superfamily. Macrolide exporter (TC 3.A.1.122) family.</text>
</comment>